<dbReference type="InterPro" id="IPR018011">
    <property type="entry name" value="Carb_sulfotrans_8-10"/>
</dbReference>
<dbReference type="EMBL" id="CAJNOU010000889">
    <property type="protein sequence ID" value="CAF1109666.1"/>
    <property type="molecule type" value="Genomic_DNA"/>
</dbReference>
<keyword evidence="9" id="KW-0119">Carbohydrate metabolism</keyword>
<comment type="similarity">
    <text evidence="2 9">Belongs to the sulfotransferase 2 family.</text>
</comment>
<dbReference type="GO" id="GO:0016051">
    <property type="term" value="P:carbohydrate biosynthetic process"/>
    <property type="evidence" value="ECO:0007669"/>
    <property type="project" value="InterPro"/>
</dbReference>
<dbReference type="InterPro" id="IPR027417">
    <property type="entry name" value="P-loop_NTPase"/>
</dbReference>
<keyword evidence="3 9" id="KW-0808">Transferase</keyword>
<dbReference type="InterPro" id="IPR005331">
    <property type="entry name" value="Sulfotransferase"/>
</dbReference>
<dbReference type="AlphaFoldDB" id="A0A814PRM0"/>
<evidence type="ECO:0000256" key="3">
    <source>
        <dbReference type="ARBA" id="ARBA00022679"/>
    </source>
</evidence>
<dbReference type="Proteomes" id="UP000663889">
    <property type="component" value="Unassembled WGS sequence"/>
</dbReference>
<organism evidence="10 12">
    <name type="scientific">Rotaria sordida</name>
    <dbReference type="NCBI Taxonomy" id="392033"/>
    <lineage>
        <taxon>Eukaryota</taxon>
        <taxon>Metazoa</taxon>
        <taxon>Spiralia</taxon>
        <taxon>Gnathifera</taxon>
        <taxon>Rotifera</taxon>
        <taxon>Eurotatoria</taxon>
        <taxon>Bdelloidea</taxon>
        <taxon>Philodinida</taxon>
        <taxon>Philodinidae</taxon>
        <taxon>Rotaria</taxon>
    </lineage>
</organism>
<accession>A0A814PRM0</accession>
<evidence type="ECO:0000313" key="10">
    <source>
        <dbReference type="EMBL" id="CAF1109666.1"/>
    </source>
</evidence>
<dbReference type="Gene3D" id="3.40.50.300">
    <property type="entry name" value="P-loop containing nucleotide triphosphate hydrolases"/>
    <property type="match status" value="1"/>
</dbReference>
<keyword evidence="9" id="KW-0735">Signal-anchor</keyword>
<dbReference type="Pfam" id="PF03567">
    <property type="entry name" value="Sulfotransfer_2"/>
    <property type="match status" value="1"/>
</dbReference>
<dbReference type="PANTHER" id="PTHR12137">
    <property type="entry name" value="CARBOHYDRATE SULFOTRANSFERASE"/>
    <property type="match status" value="1"/>
</dbReference>
<keyword evidence="8 9" id="KW-0325">Glycoprotein</keyword>
<evidence type="ECO:0000256" key="2">
    <source>
        <dbReference type="ARBA" id="ARBA00006339"/>
    </source>
</evidence>
<dbReference type="GO" id="GO:0000139">
    <property type="term" value="C:Golgi membrane"/>
    <property type="evidence" value="ECO:0007669"/>
    <property type="project" value="UniProtKB-SubCell"/>
</dbReference>
<sequence>MLRRRRFLYLLSLIIICFVFFHIIFLLLKKTKLKSKSIDYCLKKKLKINEKFYSNIVYIPKLNIIYCDIPKAASTNLRRLIYGYLNQSNNLLNLNRKTIWIDNKHFFNQFYLNENFQFLFKNKTKNLFKFLLVRHPFRRIYSVYYDKFVNNHIDDTIFGWKQLEEDILLQMNINQTLLTIRRYDIRLDFRTFILYIIDSIRKKQLINSHWEQIVQRCDICLINYDWIGKVENLDYDGKFLTNKLNKNSDKIHLEFPSKEFDKKEKNQNLLNDFQLFEFFRNTIQNDNDFQVLIDYYKPDFQIFNYTIPNLLN</sequence>
<keyword evidence="7 9" id="KW-0472">Membrane</keyword>
<evidence type="ECO:0000256" key="5">
    <source>
        <dbReference type="ARBA" id="ARBA00022989"/>
    </source>
</evidence>
<comment type="caution">
    <text evidence="10">The sequence shown here is derived from an EMBL/GenBank/DDBJ whole genome shotgun (WGS) entry which is preliminary data.</text>
</comment>
<reference evidence="10" key="1">
    <citation type="submission" date="2021-02" db="EMBL/GenBank/DDBJ databases">
        <authorList>
            <person name="Nowell W R."/>
        </authorList>
    </citation>
    <scope>NUCLEOTIDE SEQUENCE</scope>
</reference>
<evidence type="ECO:0000313" key="11">
    <source>
        <dbReference type="EMBL" id="CAF4188871.1"/>
    </source>
</evidence>
<evidence type="ECO:0000256" key="1">
    <source>
        <dbReference type="ARBA" id="ARBA00004323"/>
    </source>
</evidence>
<name>A0A814PRM0_9BILA</name>
<feature type="transmembrane region" description="Helical" evidence="9">
    <location>
        <begin position="7"/>
        <end position="28"/>
    </location>
</feature>
<dbReference type="EC" id="2.8.2.-" evidence="9"/>
<dbReference type="PANTHER" id="PTHR12137:SF54">
    <property type="entry name" value="CARBOHYDRATE SULFOTRANSFERASE"/>
    <property type="match status" value="1"/>
</dbReference>
<dbReference type="GO" id="GO:0008146">
    <property type="term" value="F:sulfotransferase activity"/>
    <property type="evidence" value="ECO:0007669"/>
    <property type="project" value="InterPro"/>
</dbReference>
<keyword evidence="5 9" id="KW-1133">Transmembrane helix</keyword>
<dbReference type="Proteomes" id="UP000663874">
    <property type="component" value="Unassembled WGS sequence"/>
</dbReference>
<evidence type="ECO:0000313" key="12">
    <source>
        <dbReference type="Proteomes" id="UP000663889"/>
    </source>
</evidence>
<keyword evidence="4 9" id="KW-0812">Transmembrane</keyword>
<proteinExistence type="inferred from homology"/>
<evidence type="ECO:0000256" key="7">
    <source>
        <dbReference type="ARBA" id="ARBA00023136"/>
    </source>
</evidence>
<protein>
    <recommendedName>
        <fullName evidence="9">Carbohydrate sulfotransferase</fullName>
        <ecNumber evidence="9">2.8.2.-</ecNumber>
    </recommendedName>
</protein>
<gene>
    <name evidence="11" type="ORF">FNK824_LOCUS35635</name>
    <name evidence="10" type="ORF">SEV965_LOCUS16310</name>
</gene>
<evidence type="ECO:0000256" key="8">
    <source>
        <dbReference type="ARBA" id="ARBA00023180"/>
    </source>
</evidence>
<comment type="subcellular location">
    <subcellularLocation>
        <location evidence="1 9">Golgi apparatus membrane</location>
        <topology evidence="1 9">Single-pass type II membrane protein</topology>
    </subcellularLocation>
</comment>
<evidence type="ECO:0000256" key="6">
    <source>
        <dbReference type="ARBA" id="ARBA00023034"/>
    </source>
</evidence>
<keyword evidence="6 9" id="KW-0333">Golgi apparatus</keyword>
<evidence type="ECO:0000256" key="4">
    <source>
        <dbReference type="ARBA" id="ARBA00022692"/>
    </source>
</evidence>
<dbReference type="EMBL" id="CAJOBE010015355">
    <property type="protein sequence ID" value="CAF4188871.1"/>
    <property type="molecule type" value="Genomic_DNA"/>
</dbReference>
<evidence type="ECO:0000256" key="9">
    <source>
        <dbReference type="RuleBase" id="RU364020"/>
    </source>
</evidence>